<feature type="compositionally biased region" description="Polar residues" evidence="6">
    <location>
        <begin position="1062"/>
        <end position="1079"/>
    </location>
</feature>
<feature type="compositionally biased region" description="Low complexity" evidence="6">
    <location>
        <begin position="150"/>
        <end position="160"/>
    </location>
</feature>
<feature type="compositionally biased region" description="Low complexity" evidence="6">
    <location>
        <begin position="399"/>
        <end position="418"/>
    </location>
</feature>
<comment type="similarity">
    <text evidence="2">Belongs to the SNF5 family.</text>
</comment>
<name>A0A9W8KVP1_9FUNG</name>
<keyword evidence="3" id="KW-0805">Transcription regulation</keyword>
<evidence type="ECO:0000256" key="5">
    <source>
        <dbReference type="ARBA" id="ARBA00023242"/>
    </source>
</evidence>
<feature type="compositionally biased region" description="Gly residues" evidence="6">
    <location>
        <begin position="1254"/>
        <end position="1264"/>
    </location>
</feature>
<evidence type="ECO:0000256" key="3">
    <source>
        <dbReference type="ARBA" id="ARBA00023015"/>
    </source>
</evidence>
<dbReference type="Proteomes" id="UP001151518">
    <property type="component" value="Unassembled WGS sequence"/>
</dbReference>
<feature type="compositionally biased region" description="Basic and acidic residues" evidence="6">
    <location>
        <begin position="1738"/>
        <end position="1753"/>
    </location>
</feature>
<feature type="region of interest" description="Disordered" evidence="6">
    <location>
        <begin position="889"/>
        <end position="918"/>
    </location>
</feature>
<reference evidence="7" key="1">
    <citation type="submission" date="2022-07" db="EMBL/GenBank/DDBJ databases">
        <title>Phylogenomic reconstructions and comparative analyses of Kickxellomycotina fungi.</title>
        <authorList>
            <person name="Reynolds N.K."/>
            <person name="Stajich J.E."/>
            <person name="Barry K."/>
            <person name="Grigoriev I.V."/>
            <person name="Crous P."/>
            <person name="Smith M.E."/>
        </authorList>
    </citation>
    <scope>NUCLEOTIDE SEQUENCE</scope>
    <source>
        <strain evidence="7">NRRL 3115</strain>
    </source>
</reference>
<dbReference type="GO" id="GO:0000228">
    <property type="term" value="C:nuclear chromosome"/>
    <property type="evidence" value="ECO:0007669"/>
    <property type="project" value="InterPro"/>
</dbReference>
<dbReference type="OrthoDB" id="515064at2759"/>
<feature type="region of interest" description="Disordered" evidence="6">
    <location>
        <begin position="1629"/>
        <end position="1797"/>
    </location>
</feature>
<evidence type="ECO:0000256" key="6">
    <source>
        <dbReference type="SAM" id="MobiDB-lite"/>
    </source>
</evidence>
<feature type="compositionally biased region" description="Basic residues" evidence="6">
    <location>
        <begin position="1241"/>
        <end position="1251"/>
    </location>
</feature>
<organism evidence="7 8">
    <name type="scientific">Coemansia spiralis</name>
    <dbReference type="NCBI Taxonomy" id="417178"/>
    <lineage>
        <taxon>Eukaryota</taxon>
        <taxon>Fungi</taxon>
        <taxon>Fungi incertae sedis</taxon>
        <taxon>Zoopagomycota</taxon>
        <taxon>Kickxellomycotina</taxon>
        <taxon>Kickxellomycetes</taxon>
        <taxon>Kickxellales</taxon>
        <taxon>Kickxellaceae</taxon>
        <taxon>Coemansia</taxon>
    </lineage>
</organism>
<feature type="compositionally biased region" description="Polar residues" evidence="6">
    <location>
        <begin position="467"/>
        <end position="476"/>
    </location>
</feature>
<protein>
    <submittedName>
        <fullName evidence="7">SWI/SNF chromatin-remodeling complex subunit</fullName>
    </submittedName>
</protein>
<feature type="compositionally biased region" description="Low complexity" evidence="6">
    <location>
        <begin position="34"/>
        <end position="50"/>
    </location>
</feature>
<comment type="subcellular location">
    <subcellularLocation>
        <location evidence="1">Nucleus</location>
    </subcellularLocation>
</comment>
<feature type="region of interest" description="Disordered" evidence="6">
    <location>
        <begin position="1485"/>
        <end position="1517"/>
    </location>
</feature>
<keyword evidence="4" id="KW-0804">Transcription</keyword>
<comment type="caution">
    <text evidence="7">The sequence shown here is derived from an EMBL/GenBank/DDBJ whole genome shotgun (WGS) entry which is preliminary data.</text>
</comment>
<evidence type="ECO:0000256" key="1">
    <source>
        <dbReference type="ARBA" id="ARBA00004123"/>
    </source>
</evidence>
<feature type="compositionally biased region" description="Low complexity" evidence="6">
    <location>
        <begin position="1485"/>
        <end position="1497"/>
    </location>
</feature>
<dbReference type="Pfam" id="PF04855">
    <property type="entry name" value="SNF5"/>
    <property type="match status" value="2"/>
</dbReference>
<evidence type="ECO:0000256" key="2">
    <source>
        <dbReference type="ARBA" id="ARBA00010239"/>
    </source>
</evidence>
<proteinExistence type="inferred from homology"/>
<feature type="compositionally biased region" description="Low complexity" evidence="6">
    <location>
        <begin position="477"/>
        <end position="507"/>
    </location>
</feature>
<dbReference type="PANTHER" id="PTHR10019">
    <property type="entry name" value="SNF5"/>
    <property type="match status" value="1"/>
</dbReference>
<dbReference type="GO" id="GO:0006338">
    <property type="term" value="P:chromatin remodeling"/>
    <property type="evidence" value="ECO:0007669"/>
    <property type="project" value="InterPro"/>
</dbReference>
<gene>
    <name evidence="7" type="primary">SNF5</name>
    <name evidence="7" type="ORF">GGI25_004294</name>
</gene>
<dbReference type="InterPro" id="IPR006939">
    <property type="entry name" value="SNF5"/>
</dbReference>
<feature type="region of interest" description="Disordered" evidence="6">
    <location>
        <begin position="1060"/>
        <end position="1102"/>
    </location>
</feature>
<keyword evidence="5" id="KW-0539">Nucleus</keyword>
<feature type="compositionally biased region" description="Low complexity" evidence="6">
    <location>
        <begin position="68"/>
        <end position="87"/>
    </location>
</feature>
<evidence type="ECO:0000313" key="8">
    <source>
        <dbReference type="Proteomes" id="UP001151518"/>
    </source>
</evidence>
<evidence type="ECO:0000256" key="4">
    <source>
        <dbReference type="ARBA" id="ARBA00023163"/>
    </source>
</evidence>
<feature type="compositionally biased region" description="Low complexity" evidence="6">
    <location>
        <begin position="106"/>
        <end position="126"/>
    </location>
</feature>
<feature type="region of interest" description="Disordered" evidence="6">
    <location>
        <begin position="397"/>
        <end position="437"/>
    </location>
</feature>
<feature type="compositionally biased region" description="Basic and acidic residues" evidence="6">
    <location>
        <begin position="1762"/>
        <end position="1774"/>
    </location>
</feature>
<feature type="region of interest" description="Disordered" evidence="6">
    <location>
        <begin position="1"/>
        <end position="162"/>
    </location>
</feature>
<dbReference type="EMBL" id="JANBTW010000056">
    <property type="protein sequence ID" value="KAJ2674555.1"/>
    <property type="molecule type" value="Genomic_DNA"/>
</dbReference>
<evidence type="ECO:0000313" key="7">
    <source>
        <dbReference type="EMBL" id="KAJ2674555.1"/>
    </source>
</evidence>
<feature type="compositionally biased region" description="Basic and acidic residues" evidence="6">
    <location>
        <begin position="1675"/>
        <end position="1720"/>
    </location>
</feature>
<feature type="compositionally biased region" description="Polar residues" evidence="6">
    <location>
        <begin position="970"/>
        <end position="981"/>
    </location>
</feature>
<feature type="region of interest" description="Disordered" evidence="6">
    <location>
        <begin position="465"/>
        <end position="507"/>
    </location>
</feature>
<feature type="compositionally biased region" description="Acidic residues" evidence="6">
    <location>
        <begin position="1775"/>
        <end position="1790"/>
    </location>
</feature>
<feature type="region of interest" description="Disordered" evidence="6">
    <location>
        <begin position="1233"/>
        <end position="1267"/>
    </location>
</feature>
<accession>A0A9W8KVP1</accession>
<feature type="region of interest" description="Disordered" evidence="6">
    <location>
        <begin position="970"/>
        <end position="989"/>
    </location>
</feature>
<sequence>MQQQQLMTVRPPGQLMSPQAQQPGQPMALSGVSAAAATIATNRINNTPTPSQSSAQRGLKRKSVNSSPALGTQGQTPQQQPKDAQQPVNKSPRVMSPSAGKQQKRPGSAVNNSSAAAGAPSPLVSPGMATGGSVHAQKNEGQTPTKPEETTTAATTNGTNDESDAQLDAAAELKAVQPPTPAGLSNAAPNVISAISVSAAESSASGMAAQALLSDLASPSQMPKGTPGSTSTSLAQAQSASAAASAAAAAVAAMAVSGSPALAANGQASGVQQPNITAAMMANLNNMTPAQRQMYLLQHQQQQPLQQQQMHAQMSLMQMLPNFAQLPAQLQANLIHLATQQRALQVMGQQFQGALQSPALNPQQRNAYIMQFTHLQTNLNAVNQQLGSYLNAAKSIGMQSQTQQKPGGAQQQQQQQQQVLANGAATPSVPPGSLAGKAATGVSAASAAATAVPGVDGNIDFFLKDGSSGNVNEPTPKQTAQLGTQQQQQQAAQKGSEQLSNAASSVAGNAGTNAGVWSPSAAGAGLGAGLGQETVAAANKAAVANSMAVMTSSATIIQNQQTPGVLVSAANQSSNPTASSTIPVVGTLAQQQAGNFHMAPPAQPTVIPLDEIDEVLSNEQKAILGQWRKEADQISRSNTFKERETSKYQEREMRYRKVLDEQRQHNSNVMLEMRREREFEKQQLAQPLPWGRGYDGYGNGRTLSPLGKAHSHHHGMSKVGAGVPLAPNLQEAAAVGVPLTVAARWIAPVSIIVPSQRKVHPGRQPTLRFSKKQLQSQAAKREVLVPIRLDLDSDGYRLRDTFTWDLNNELIDPKWFAQGLCIDLELPSELFVSAIVQSIEDQLEDYRQYGQALEPTLGFVRESLLDEFKVANEMQAAARAAADEAKAAADSLAEDLNSKSGAEEQKEGEPEPSSMVVAPDAACASPEAIASTSAHVDEATAKMAQVEIRHSYDEDSTARKDNDKEEGITAQASAADNNMCDSDTESSDGEQLVWVDDELRVVIRIDIIIGHIALRDQFEWDVAPLLRPLVTHDLGKELISSAVDGAATVDDGKVPVCGKAKQQLSSSDADTAVPQVSSHSSKQDDQNQGSQDQNKDKDEEDEAVQFASKIKEWVDGTLCSQPVTPEQVARVLCSEKALGGEFETSIAHSIREQLYAFVKSFLLAGYNHQPQMMPRKLADQFGVGYRRPITVEDRELARSVLPPVVSALRNLPATQTFAPVIVHLHTVDAERLEKDADRESRRKRRQGRGRGRNMAGGGGGGGASGVAVLPPDREVHRTNRTMIALPSWFDDELPPDTISYVAAPGEGAHFLESYDTRASHEAAAMGLAVGGLFGSAAAGLGGVISASGSTHHTDSSGITPVSAGGGVAGMLPGGAVLPAAAGGQVAAGLPGAGSSAIAGYDAAALHHHGVAGATGREELGLAQGWRSGVVPSHILGRRYASGSGVASGMIPGLDIAAAAGLGGIGANAGMLSGVPFGMSSAPIGAAMPATPSTPATPQQKARERLRNPTGRPRGRPSILEKSLREASAFRSAKLESGGHWHHKQGAVPGLLTGRPLEDLCARWRCMCCGLTPDRTPLIMRGPESMHSLCEKCGLVYAETHRFRDVTMAEINRNMAHNCGRLIRPDTDEMLLDGPEISPVHSPAIGDDSKSASVADVQAAERHGGVGEDEEAGGIEEVHEKEEHDKGDDAGAAADVKEKQEDRGQNDVEENAKADEKKSDGGDLVLELLEPAASVKAADQPESKEEDVKDEVKADMTTTEATDSIRSDSASKDLDNNDGDGDVQMEDEDENLPMLPPQ</sequence>